<sequence length="374" mass="40907">MAISKTLVFLTFILIGVLLKFKFNKKEETDGIKKIILNLALPATIFVSLLEIDVNLEFLLLPVLALGLNILLFFASPVIVKISGIPKNSSASRTAMMLLPSLAPGLSCFPFVLEFLGSDSLAAAAMSDLGNKLFVLVILYLIAMRWFYKNVQTKGVNNTRGEKVRSLLKQLITEPVNMVILVAVVLVALDIKLDNFPVFVKNTIEGLAIIMTPLILLFIGLALKIKKNELGVILSLLVFRAGLVLVIIGLFVLLADITVEENILLAAAFSLSACSFWPFMHISYVDYAENKLKIKEKTFHLKFALAILAFSLPLSVILILLILSSGSYFANPLRLIIFGSALLVVSALLSLVKKISLGKFSANISLQQEIAGDK</sequence>
<evidence type="ECO:0000313" key="4">
    <source>
        <dbReference type="Proteomes" id="UP000831290"/>
    </source>
</evidence>
<keyword evidence="2" id="KW-1133">Transmembrane helix</keyword>
<keyword evidence="4" id="KW-1185">Reference proteome</keyword>
<feature type="transmembrane region" description="Helical" evidence="2">
    <location>
        <begin position="335"/>
        <end position="352"/>
    </location>
</feature>
<feature type="transmembrane region" description="Helical" evidence="2">
    <location>
        <begin position="203"/>
        <end position="223"/>
    </location>
</feature>
<name>A0A9E6ZUM2_9FLAO</name>
<protein>
    <submittedName>
        <fullName evidence="3">Permease</fullName>
    </submittedName>
</protein>
<feature type="transmembrane region" description="Helical" evidence="2">
    <location>
        <begin position="58"/>
        <end position="82"/>
    </location>
</feature>
<dbReference type="KEGG" id="fbm:MQE35_08020"/>
<feature type="transmembrane region" description="Helical" evidence="2">
    <location>
        <begin position="171"/>
        <end position="191"/>
    </location>
</feature>
<evidence type="ECO:0000256" key="2">
    <source>
        <dbReference type="SAM" id="Phobius"/>
    </source>
</evidence>
<feature type="transmembrane region" description="Helical" evidence="2">
    <location>
        <begin position="94"/>
        <end position="113"/>
    </location>
</feature>
<accession>A0A9E6ZUM2</accession>
<keyword evidence="1" id="KW-0813">Transport</keyword>
<dbReference type="AlphaFoldDB" id="A0A9E6ZUM2"/>
<gene>
    <name evidence="3" type="ORF">MQE35_08020</name>
</gene>
<feature type="transmembrane region" description="Helical" evidence="2">
    <location>
        <begin position="230"/>
        <end position="257"/>
    </location>
</feature>
<feature type="transmembrane region" description="Helical" evidence="2">
    <location>
        <begin position="303"/>
        <end position="323"/>
    </location>
</feature>
<feature type="transmembrane region" description="Helical" evidence="2">
    <location>
        <begin position="263"/>
        <end position="282"/>
    </location>
</feature>
<keyword evidence="2" id="KW-0812">Transmembrane</keyword>
<dbReference type="Proteomes" id="UP000831290">
    <property type="component" value="Chromosome"/>
</dbReference>
<dbReference type="EMBL" id="CP094358">
    <property type="protein sequence ID" value="UOB19233.1"/>
    <property type="molecule type" value="Genomic_DNA"/>
</dbReference>
<proteinExistence type="predicted"/>
<dbReference type="PANTHER" id="PTHR36838">
    <property type="entry name" value="AUXIN EFFLUX CARRIER FAMILY PROTEIN"/>
    <property type="match status" value="1"/>
</dbReference>
<feature type="transmembrane region" description="Helical" evidence="2">
    <location>
        <begin position="6"/>
        <end position="23"/>
    </location>
</feature>
<keyword evidence="2" id="KW-0472">Membrane</keyword>
<dbReference type="RefSeq" id="WP_255845850.1">
    <property type="nucleotide sequence ID" value="NZ_CP094358.1"/>
</dbReference>
<evidence type="ECO:0000256" key="1">
    <source>
        <dbReference type="ARBA" id="ARBA00022448"/>
    </source>
</evidence>
<feature type="transmembrane region" description="Helical" evidence="2">
    <location>
        <begin position="35"/>
        <end position="52"/>
    </location>
</feature>
<feature type="transmembrane region" description="Helical" evidence="2">
    <location>
        <begin position="133"/>
        <end position="151"/>
    </location>
</feature>
<dbReference type="PANTHER" id="PTHR36838:SF3">
    <property type="entry name" value="TRANSPORTER AUXIN EFFLUX CARRIER EC FAMILY"/>
    <property type="match status" value="1"/>
</dbReference>
<evidence type="ECO:0000313" key="3">
    <source>
        <dbReference type="EMBL" id="UOB19233.1"/>
    </source>
</evidence>
<organism evidence="3 4">
    <name type="scientific">Abyssalbus ytuae</name>
    <dbReference type="NCBI Taxonomy" id="2926907"/>
    <lineage>
        <taxon>Bacteria</taxon>
        <taxon>Pseudomonadati</taxon>
        <taxon>Bacteroidota</taxon>
        <taxon>Flavobacteriia</taxon>
        <taxon>Flavobacteriales</taxon>
        <taxon>Flavobacteriaceae</taxon>
        <taxon>Abyssalbus</taxon>
    </lineage>
</organism>
<reference evidence="3" key="1">
    <citation type="submission" date="2022-03" db="EMBL/GenBank/DDBJ databases">
        <title>Description of Abyssus ytuae gen. nov., sp. nov., a novel member of the family Flavobacteriaceae isolated from the sediment of Mariana Trench.</title>
        <authorList>
            <person name="Zhang J."/>
            <person name="Xu X."/>
        </authorList>
    </citation>
    <scope>NUCLEOTIDE SEQUENCE</scope>
    <source>
        <strain evidence="3">MT3330</strain>
    </source>
</reference>